<protein>
    <submittedName>
        <fullName evidence="1">Uncharacterized protein</fullName>
    </submittedName>
</protein>
<accession>A0A2S2PS02</accession>
<reference evidence="1" key="1">
    <citation type="submission" date="2018-04" db="EMBL/GenBank/DDBJ databases">
        <title>Transcriptome of Schizaphis graminum biotype I.</title>
        <authorList>
            <person name="Scully E.D."/>
            <person name="Geib S.M."/>
            <person name="Palmer N.A."/>
            <person name="Koch K."/>
            <person name="Bradshaw J."/>
            <person name="Heng-Moss T."/>
            <person name="Sarath G."/>
        </authorList>
    </citation>
    <scope>NUCLEOTIDE SEQUENCE</scope>
</reference>
<proteinExistence type="predicted"/>
<evidence type="ECO:0000313" key="1">
    <source>
        <dbReference type="EMBL" id="MBY32183.1"/>
    </source>
</evidence>
<sequence length="138" mass="15694">MLIEGNGKNNQTSSFSDALFPLVSSDDVAFLGCGIPGRRGFCLFRNWWYIGFDLQVTIQKKPDLMVFLARSRFQCSFGWSTAPLVFVVGGVRRTVRGQRQCLDVVAHVRSVAARTLRVQKRHGRVSIRVHIKPCNRRR</sequence>
<organism evidence="1">
    <name type="scientific">Schizaphis graminum</name>
    <name type="common">Green bug aphid</name>
    <dbReference type="NCBI Taxonomy" id="13262"/>
    <lineage>
        <taxon>Eukaryota</taxon>
        <taxon>Metazoa</taxon>
        <taxon>Ecdysozoa</taxon>
        <taxon>Arthropoda</taxon>
        <taxon>Hexapoda</taxon>
        <taxon>Insecta</taxon>
        <taxon>Pterygota</taxon>
        <taxon>Neoptera</taxon>
        <taxon>Paraneoptera</taxon>
        <taxon>Hemiptera</taxon>
        <taxon>Sternorrhyncha</taxon>
        <taxon>Aphidomorpha</taxon>
        <taxon>Aphidoidea</taxon>
        <taxon>Aphididae</taxon>
        <taxon>Aphidini</taxon>
        <taxon>Schizaphis</taxon>
    </lineage>
</organism>
<name>A0A2S2PS02_SCHGA</name>
<dbReference type="AlphaFoldDB" id="A0A2S2PS02"/>
<dbReference type="EMBL" id="GGMR01019564">
    <property type="protein sequence ID" value="MBY32183.1"/>
    <property type="molecule type" value="Transcribed_RNA"/>
</dbReference>
<gene>
    <name evidence="1" type="ORF">g.72699</name>
</gene>